<dbReference type="OrthoDB" id="9815897at2"/>
<evidence type="ECO:0000313" key="3">
    <source>
        <dbReference type="Proteomes" id="UP000316614"/>
    </source>
</evidence>
<feature type="transmembrane region" description="Helical" evidence="1">
    <location>
        <begin position="101"/>
        <end position="119"/>
    </location>
</feature>
<keyword evidence="1" id="KW-0812">Transmembrane</keyword>
<dbReference type="Pfam" id="PF10825">
    <property type="entry name" value="DUF2752"/>
    <property type="match status" value="1"/>
</dbReference>
<gene>
    <name evidence="2" type="ORF">FKX85_04990</name>
</gene>
<accession>A0A514CNV3</accession>
<sequence>MAGYGWLAYQLHAAVSHSHGPTLCLIKNVTGVPCPSCGITRAIMAIIHGDVNGSLYSNPLGLLVATGLVVGPIWLLVDVLWRKETLWKSYQQVEVWLRNPVRAIPLAVVVLINWFWNIYKGL</sequence>
<name>A0A514CNV3_9BACT</name>
<keyword evidence="1" id="KW-1133">Transmembrane helix</keyword>
<keyword evidence="3" id="KW-1185">Reference proteome</keyword>
<dbReference type="InterPro" id="IPR021215">
    <property type="entry name" value="DUF2752"/>
</dbReference>
<evidence type="ECO:0000313" key="2">
    <source>
        <dbReference type="EMBL" id="QDH81493.1"/>
    </source>
</evidence>
<evidence type="ECO:0000256" key="1">
    <source>
        <dbReference type="SAM" id="Phobius"/>
    </source>
</evidence>
<dbReference type="Proteomes" id="UP000316614">
    <property type="component" value="Chromosome"/>
</dbReference>
<protein>
    <submittedName>
        <fullName evidence="2">DUF2752 domain-containing protein</fullName>
    </submittedName>
</protein>
<dbReference type="AlphaFoldDB" id="A0A514CNV3"/>
<dbReference type="EMBL" id="CP041253">
    <property type="protein sequence ID" value="QDH81493.1"/>
    <property type="molecule type" value="Genomic_DNA"/>
</dbReference>
<keyword evidence="1" id="KW-0472">Membrane</keyword>
<organism evidence="2 3">
    <name type="scientific">Echinicola soli</name>
    <dbReference type="NCBI Taxonomy" id="2591634"/>
    <lineage>
        <taxon>Bacteria</taxon>
        <taxon>Pseudomonadati</taxon>
        <taxon>Bacteroidota</taxon>
        <taxon>Cytophagia</taxon>
        <taxon>Cytophagales</taxon>
        <taxon>Cyclobacteriaceae</taxon>
        <taxon>Echinicola</taxon>
    </lineage>
</organism>
<proteinExistence type="predicted"/>
<reference evidence="2 3" key="1">
    <citation type="submission" date="2019-06" db="EMBL/GenBank/DDBJ databases">
        <title>Echinicola alkalisoli sp. nov. isolated from saline soil.</title>
        <authorList>
            <person name="Sun J.-Q."/>
            <person name="Xu L."/>
        </authorList>
    </citation>
    <scope>NUCLEOTIDE SEQUENCE [LARGE SCALE GENOMIC DNA]</scope>
    <source>
        <strain evidence="2 3">LN3S3</strain>
    </source>
</reference>
<feature type="transmembrane region" description="Helical" evidence="1">
    <location>
        <begin position="60"/>
        <end position="81"/>
    </location>
</feature>
<dbReference type="KEGG" id="echi:FKX85_04990"/>